<reference evidence="2 3" key="1">
    <citation type="journal article" date="2019" name="Int. J. Syst. Evol. Microbiol.">
        <title>The Global Catalogue of Microorganisms (GCM) 10K type strain sequencing project: providing services to taxonomists for standard genome sequencing and annotation.</title>
        <authorList>
            <consortium name="The Broad Institute Genomics Platform"/>
            <consortium name="The Broad Institute Genome Sequencing Center for Infectious Disease"/>
            <person name="Wu L."/>
            <person name="Ma J."/>
        </authorList>
    </citation>
    <scope>NUCLEOTIDE SEQUENCE [LARGE SCALE GENOMIC DNA]</scope>
    <source>
        <strain evidence="2 3">JCM 16117</strain>
    </source>
</reference>
<comment type="caution">
    <text evidence="2">The sequence shown here is derived from an EMBL/GenBank/DDBJ whole genome shotgun (WGS) entry which is preliminary data.</text>
</comment>
<evidence type="ECO:0000313" key="3">
    <source>
        <dbReference type="Proteomes" id="UP001500929"/>
    </source>
</evidence>
<feature type="transmembrane region" description="Helical" evidence="1">
    <location>
        <begin position="23"/>
        <end position="42"/>
    </location>
</feature>
<dbReference type="EMBL" id="BAAAQY010000008">
    <property type="protein sequence ID" value="GAA2240141.1"/>
    <property type="molecule type" value="Genomic_DNA"/>
</dbReference>
<keyword evidence="1" id="KW-1133">Transmembrane helix</keyword>
<sequence length="82" mass="8370">MWALTILAVIAVGVLVQPSGYLVFLPVVLGLALVLAFALQLIEPVRTGLVNRLAATFGGVLLILLVSTAVMAPLAFASGAAL</sequence>
<accession>A0ABN3DRZ1</accession>
<gene>
    <name evidence="2" type="ORF">GCM10009851_26940</name>
</gene>
<organism evidence="2 3">
    <name type="scientific">Herbiconiux moechotypicola</name>
    <dbReference type="NCBI Taxonomy" id="637393"/>
    <lineage>
        <taxon>Bacteria</taxon>
        <taxon>Bacillati</taxon>
        <taxon>Actinomycetota</taxon>
        <taxon>Actinomycetes</taxon>
        <taxon>Micrococcales</taxon>
        <taxon>Microbacteriaceae</taxon>
        <taxon>Herbiconiux</taxon>
    </lineage>
</organism>
<proteinExistence type="predicted"/>
<keyword evidence="3" id="KW-1185">Reference proteome</keyword>
<evidence type="ECO:0008006" key="4">
    <source>
        <dbReference type="Google" id="ProtNLM"/>
    </source>
</evidence>
<keyword evidence="1" id="KW-0472">Membrane</keyword>
<keyword evidence="1" id="KW-0812">Transmembrane</keyword>
<name>A0ABN3DRZ1_9MICO</name>
<evidence type="ECO:0000313" key="2">
    <source>
        <dbReference type="EMBL" id="GAA2240141.1"/>
    </source>
</evidence>
<evidence type="ECO:0000256" key="1">
    <source>
        <dbReference type="SAM" id="Phobius"/>
    </source>
</evidence>
<dbReference type="Proteomes" id="UP001500929">
    <property type="component" value="Unassembled WGS sequence"/>
</dbReference>
<protein>
    <recommendedName>
        <fullName evidence="4">AI-2E family transporter</fullName>
    </recommendedName>
</protein>
<feature type="transmembrane region" description="Helical" evidence="1">
    <location>
        <begin position="54"/>
        <end position="76"/>
    </location>
</feature>